<dbReference type="EMBL" id="WUUS01000009">
    <property type="protein sequence ID" value="MXR42541.1"/>
    <property type="molecule type" value="Genomic_DNA"/>
</dbReference>
<dbReference type="GO" id="GO:0030976">
    <property type="term" value="F:thiamine pyrophosphate binding"/>
    <property type="evidence" value="ECO:0007669"/>
    <property type="project" value="InterPro"/>
</dbReference>
<dbReference type="PANTHER" id="PTHR39518">
    <property type="entry name" value="UPF0215 PROTEIN MJ1150"/>
    <property type="match status" value="1"/>
</dbReference>
<feature type="compositionally biased region" description="Low complexity" evidence="2">
    <location>
        <begin position="201"/>
        <end position="212"/>
    </location>
</feature>
<evidence type="ECO:0000256" key="2">
    <source>
        <dbReference type="SAM" id="MobiDB-lite"/>
    </source>
</evidence>
<sequence>MNPGTRALGVAVSADGRSDEYPPARATVAAAVVRADRVVDGLSFSTCTVGGSDATAAVVDCVDRLGRPDARHLLLAGVAPAWFNLIDLRRVHEAADRPVLAVSFEASAGLGPHLREHFSGGALDRRLAVYESLPDREPVSLDGDGSGGVGGDEVDSDGSGGGPEDEREPDLWVRPVGVDAAAARRIVAAHTPDGQGRPEPLRVARLAARAGRSYADRRTDASSNTAPESAPNDGRDE</sequence>
<evidence type="ECO:0000313" key="4">
    <source>
        <dbReference type="Proteomes" id="UP000437065"/>
    </source>
</evidence>
<evidence type="ECO:0000256" key="1">
    <source>
        <dbReference type="ARBA" id="ARBA00023052"/>
    </source>
</evidence>
<keyword evidence="1" id="KW-0786">Thiamine pyrophosphate</keyword>
<accession>A0A6B0T1N1</accession>
<dbReference type="Proteomes" id="UP000437065">
    <property type="component" value="Unassembled WGS sequence"/>
</dbReference>
<feature type="compositionally biased region" description="Low complexity" evidence="2">
    <location>
        <begin position="180"/>
        <end position="189"/>
    </location>
</feature>
<dbReference type="AlphaFoldDB" id="A0A6B0T1N1"/>
<dbReference type="GO" id="GO:0000287">
    <property type="term" value="F:magnesium ion binding"/>
    <property type="evidence" value="ECO:0007669"/>
    <property type="project" value="InterPro"/>
</dbReference>
<evidence type="ECO:0000313" key="3">
    <source>
        <dbReference type="EMBL" id="MXR42541.1"/>
    </source>
</evidence>
<dbReference type="InterPro" id="IPR002802">
    <property type="entry name" value="Endo_dU"/>
</dbReference>
<dbReference type="InterPro" id="IPR000399">
    <property type="entry name" value="TPP-bd_CS"/>
</dbReference>
<feature type="region of interest" description="Disordered" evidence="2">
    <location>
        <begin position="135"/>
        <end position="237"/>
    </location>
</feature>
<comment type="caution">
    <text evidence="3">The sequence shown here is derived from an EMBL/GenBank/DDBJ whole genome shotgun (WGS) entry which is preliminary data.</text>
</comment>
<dbReference type="PANTHER" id="PTHR39518:SF2">
    <property type="entry name" value="UPF0215 PROTEIN MJ1150"/>
    <property type="match status" value="1"/>
</dbReference>
<dbReference type="RefSeq" id="WP_321168140.1">
    <property type="nucleotide sequence ID" value="NZ_WUUS01000009.1"/>
</dbReference>
<gene>
    <name evidence="3" type="ORF">GRX01_14495</name>
</gene>
<dbReference type="Pfam" id="PF01949">
    <property type="entry name" value="Endo_dU"/>
    <property type="match status" value="1"/>
</dbReference>
<dbReference type="Gene3D" id="3.30.2170.10">
    <property type="entry name" value="archaeoglobus fulgidus dsm 4304 superfamily"/>
    <property type="match status" value="1"/>
</dbReference>
<keyword evidence="4" id="KW-1185">Reference proteome</keyword>
<dbReference type="PROSITE" id="PS00187">
    <property type="entry name" value="TPP_ENZYMES"/>
    <property type="match status" value="1"/>
</dbReference>
<protein>
    <submittedName>
        <fullName evidence="3">DUF99 family protein</fullName>
    </submittedName>
</protein>
<name>A0A6B0T1N1_9EURY</name>
<reference evidence="3 4" key="1">
    <citation type="submission" date="2019-12" db="EMBL/GenBank/DDBJ databases">
        <title>Isolation and characterization of three novel carbon monoxide-oxidizing members of Halobacteria from salione crusts and soils.</title>
        <authorList>
            <person name="Myers M.R."/>
            <person name="King G.M."/>
        </authorList>
    </citation>
    <scope>NUCLEOTIDE SEQUENCE [LARGE SCALE GENOMIC DNA]</scope>
    <source>
        <strain evidence="3 4">WSA2</strain>
    </source>
</reference>
<proteinExistence type="predicted"/>
<organism evidence="3 4">
    <name type="scientific">Halobaculum saliterrae</name>
    <dbReference type="NCBI Taxonomy" id="2073113"/>
    <lineage>
        <taxon>Archaea</taxon>
        <taxon>Methanobacteriati</taxon>
        <taxon>Methanobacteriota</taxon>
        <taxon>Stenosarchaea group</taxon>
        <taxon>Halobacteria</taxon>
        <taxon>Halobacteriales</taxon>
        <taxon>Haloferacaceae</taxon>
        <taxon>Halobaculum</taxon>
    </lineage>
</organism>